<dbReference type="Gene3D" id="3.90.930.1">
    <property type="match status" value="1"/>
</dbReference>
<name>A0A858C029_9FIRM</name>
<dbReference type="EMBL" id="CP048649">
    <property type="protein sequence ID" value="QIB70560.1"/>
    <property type="molecule type" value="Genomic_DNA"/>
</dbReference>
<reference evidence="4 5" key="1">
    <citation type="submission" date="2020-02" db="EMBL/GenBank/DDBJ databases">
        <authorList>
            <person name="Kim Y.B."/>
            <person name="Roh S.W."/>
        </authorList>
    </citation>
    <scope>NUCLEOTIDE SEQUENCE [LARGE SCALE GENOMIC DNA]</scope>
    <source>
        <strain evidence="4 5">DSM 103574</strain>
    </source>
</reference>
<dbReference type="KEGG" id="abut:Ami103574_15220"/>
<dbReference type="InterPro" id="IPR050708">
    <property type="entry name" value="T6SS_VgrG/RHS"/>
</dbReference>
<feature type="domain" description="Teneurin-like YD-shell" evidence="3">
    <location>
        <begin position="1362"/>
        <end position="1559"/>
    </location>
</feature>
<proteinExistence type="predicted"/>
<dbReference type="Pfam" id="PF05593">
    <property type="entry name" value="RHS_repeat"/>
    <property type="match status" value="3"/>
</dbReference>
<dbReference type="NCBIfam" id="TIGR01643">
    <property type="entry name" value="YD_repeat_2x"/>
    <property type="match status" value="5"/>
</dbReference>
<sequence length="2169" mass="242391">MKIIKKVTSFLIITCLTITFMGFQTVHAEAFLSDGNNIDVEMSSHDKLFREETDDADTALTSTESLSTKDKVETNFSTGESKLQVAEQDDGELKLPDKKTIEGDEMPLLINSAFVNGNILTLNFNKILDANKLPLPKDFKVKMIYNNPKKTEDIKNIDPVYQKPSNPAYTISGNTTIYPISADETAITEIDIFNNKAILTLGEAVTPNTAVTLDYTANQTGSLLCDESGNSAEDFSDYGIANYTGGSNVPDFVAEEICDELDTSAISEQLSRQIYYGMTGYIGTRQELLDATNEIIRILSSSNMTYEELSDENKLKVCDFFGVSDEFFRYSGQQGENIEAALLTYSDMISYGLTEEEIKEAIQQGTRDEVLDEKAQETVDSLYEKRFRRAALTASGDDFSEVKYNPEKLLSAPFKHNEGANEQINLSSGTLDYNVTDVILPGAGGMDLDITRQYSTDQANYYNINGKIQYGTNKKGKPIYSTMKVYEREKQFAKNPDGTMGNCIETKKYKPQGDDEVIDSDALRGLYSQQKIKADGDSYSAYIYKIAMTSATTNTISGKQVSNPSTVNDKIWGLGTGWKFNFSYIDKDTFYYDYMKLHLSDGRTFCISPNWVNNLGHYTYKDVIFANEAKEVRGQKSAHSVTYADGKKEYFNGDGKLIAIVDRFGNTISFVYATINNMTDVNITDSLGRVTAITNKTSGAGYDKVLTMPDGQTITYTVNRNKARELDKMRGYEKYPGQFNEYNLSQVTNPAGEVTTYNYTDILCGADFGARFKLSDRNKFMGVDSFGDDDKYYPNYYAGLSKITYPTGLTVNYEYYPRSNAWHDYGCIMDIAIKSRFDSQNGKEYNRKEYEYSYQYKKNGQLRDALYNADGYSKELPDKDPFEIWNDWYVKEKDVSRNITKEYGFDYHRGYCTYEKVYDAGVKLVQSTSNTYNVYNQLVHPSKTKITTERYDTSNKQAFKNIECYAYDDKGNAVSYWPSLSEGNTGDAEYKVSLTYDSQYNYVTGKSYKRDAATVISEQNLPSADKKTVAQSLVYENGQLKAKSDFAYDSYGNVIQSNRYTDVAAGTFIGTGNTYKDGAYLTGITVQNVTDADGKNLGSISRQATHDIYGRILTETDGNGNVTHYTYDKSGRVTKVQYPDNSTKIYVYNTPANITTETDELGQVTRYQYDPAGNLTGVYRVEGGKEILLKANEYDSAYRIAKEQNDLAAGGSVTTYGYDNKDRIILKRSADQTNKTLAQESTAYYDDKIIKTVEGGADCSSLQTTEYNDKYGRVTKKGQIINGTEVFHTFEYNYLGQAVKEKSARANTENYSEHFTARNEYDHAGNVIRQYDVNGNCVTTGYDAAGRKTAVTDARSNAAGGTYKTLYTYDALGRLAKEETPFTETSMAVTKYYYDANGNLIRKQIKNNLPGAEEASTKIENVYNNKNKLTQVKNYNGSALANQVEYTYDVAGNLTAMKTAQGAQLTKYEYDQYGHLTVLTDPLGKKETYIYDINGNMTSKTDKNGVVTRYAYDGLSRKLSQSVTKNEATQSETMGYTQTGALAFTQNENLRTDYIYDDQGRKVKETDSNGVEKVYTYDTAGNVKTSVVKVNGTSKKELAYTYDKKDRLIQVYEAGMLVATYSYDANGNRNSLSYGNGDSSAYTYNLANMVTSLNNKKGSDVLSSYDYTYYLDGNQATKRDNKGRQTSYSYDGLGRLTKEAESGVSDAITKTYTFDRANNRSAMAVSGAEAYIVGYTYDLNNRLTEETKQAGGKKDITDYQYDANGNTISKKTETVNEGAERQLASNEAYTYDGFDRMTAVKNDVGDIAYAYKPDGLRISKTVNGIKTTQVWEGQDIALELDGSNAVTNRYIRGNGLIKSDQNGWYLFNTHGDVVQLADGAGNVTKGYVYDAFGNEKNIDSNDSNPFRYCGEYFDKETGDIYLRARYYDPEIGRFISEDSFTGDVNDPLSLNLYTYCRNNPILYIDPSGNKYIFDDVWHGMVYRADTMRDNPSAYNVGNWLSMGFFDTVNGAVNPEKPLSMQHWIDSAAVVTTFAGGYGAYKSAVPRTSVTTTAGKTVVSGAGKTGANNIANMPKLNVKLTYEEASSIFTNSGTLRAEVIKNSNKIMPGSKLNSSNVIKALTRDGSSINDWAKMSTRTFKSPSGSFQVHFYQNVKTGQISTYEMKVKFNK</sequence>
<dbReference type="InterPro" id="IPR056823">
    <property type="entry name" value="TEN-like_YD-shell"/>
</dbReference>
<keyword evidence="5" id="KW-1185">Reference proteome</keyword>
<feature type="chain" id="PRO_5032836369" evidence="2">
    <location>
        <begin position="29"/>
        <end position="2169"/>
    </location>
</feature>
<dbReference type="Gene3D" id="2.180.10.10">
    <property type="entry name" value="RHS repeat-associated core"/>
    <property type="match status" value="2"/>
</dbReference>
<dbReference type="InterPro" id="IPR006530">
    <property type="entry name" value="YD"/>
</dbReference>
<evidence type="ECO:0000313" key="4">
    <source>
        <dbReference type="EMBL" id="QIB70560.1"/>
    </source>
</evidence>
<gene>
    <name evidence="4" type="ORF">Ami103574_15220</name>
</gene>
<dbReference type="Pfam" id="PF25023">
    <property type="entry name" value="TEN_YD-shell"/>
    <property type="match status" value="2"/>
</dbReference>
<keyword evidence="1" id="KW-0677">Repeat</keyword>
<evidence type="ECO:0000256" key="1">
    <source>
        <dbReference type="ARBA" id="ARBA00022737"/>
    </source>
</evidence>
<dbReference type="PANTHER" id="PTHR32305">
    <property type="match status" value="1"/>
</dbReference>
<dbReference type="InterPro" id="IPR022385">
    <property type="entry name" value="Rhs_assc_core"/>
</dbReference>
<feature type="domain" description="Teneurin-like YD-shell" evidence="3">
    <location>
        <begin position="1674"/>
        <end position="1961"/>
    </location>
</feature>
<protein>
    <submittedName>
        <fullName evidence="4">RHS repeat-associated core domain-containing protein</fullName>
    </submittedName>
</protein>
<keyword evidence="2" id="KW-0732">Signal</keyword>
<feature type="signal peptide" evidence="2">
    <location>
        <begin position="1"/>
        <end position="28"/>
    </location>
</feature>
<organism evidence="4 5">
    <name type="scientific">Aminipila butyrica</name>
    <dbReference type="NCBI Taxonomy" id="433296"/>
    <lineage>
        <taxon>Bacteria</taxon>
        <taxon>Bacillati</taxon>
        <taxon>Bacillota</taxon>
        <taxon>Clostridia</taxon>
        <taxon>Peptostreptococcales</taxon>
        <taxon>Anaerovoracaceae</taxon>
        <taxon>Aminipila</taxon>
    </lineage>
</organism>
<dbReference type="PANTHER" id="PTHR32305:SF15">
    <property type="entry name" value="PROTEIN RHSA-RELATED"/>
    <property type="match status" value="1"/>
</dbReference>
<accession>A0A858C029</accession>
<dbReference type="InterPro" id="IPR031325">
    <property type="entry name" value="RHS_repeat"/>
</dbReference>
<evidence type="ECO:0000256" key="2">
    <source>
        <dbReference type="SAM" id="SignalP"/>
    </source>
</evidence>
<dbReference type="NCBIfam" id="TIGR03696">
    <property type="entry name" value="Rhs_assc_core"/>
    <property type="match status" value="1"/>
</dbReference>
<evidence type="ECO:0000313" key="5">
    <source>
        <dbReference type="Proteomes" id="UP000466848"/>
    </source>
</evidence>
<dbReference type="Proteomes" id="UP000466848">
    <property type="component" value="Chromosome"/>
</dbReference>
<dbReference type="RefSeq" id="WP_163067797.1">
    <property type="nucleotide sequence ID" value="NZ_CP048649.1"/>
</dbReference>
<evidence type="ECO:0000259" key="3">
    <source>
        <dbReference type="Pfam" id="PF25023"/>
    </source>
</evidence>